<dbReference type="Proteomes" id="UP000244677">
    <property type="component" value="Chromosome"/>
</dbReference>
<dbReference type="PANTHER" id="PTHR40841:SF2">
    <property type="entry name" value="SIDEROPHORE-DEGRADING ESTERASE (EUROFUNG)"/>
    <property type="match status" value="1"/>
</dbReference>
<dbReference type="Pfam" id="PF00756">
    <property type="entry name" value="Esterase"/>
    <property type="match status" value="1"/>
</dbReference>
<organism evidence="3 4">
    <name type="scientific">Flavobacterium kingsejongi</name>
    <dbReference type="NCBI Taxonomy" id="1678728"/>
    <lineage>
        <taxon>Bacteria</taxon>
        <taxon>Pseudomonadati</taxon>
        <taxon>Bacteroidota</taxon>
        <taxon>Flavobacteriia</taxon>
        <taxon>Flavobacteriales</taxon>
        <taxon>Flavobacteriaceae</taxon>
        <taxon>Flavobacterium</taxon>
    </lineage>
</organism>
<dbReference type="InterPro" id="IPR029058">
    <property type="entry name" value="AB_hydrolase_fold"/>
</dbReference>
<name>A0A2S1LU74_9FLAO</name>
<comment type="similarity">
    <text evidence="1">Belongs to the esterase D family.</text>
</comment>
<dbReference type="PANTHER" id="PTHR40841">
    <property type="entry name" value="SIDEROPHORE TRIACETYLFUSARININE C ESTERASE"/>
    <property type="match status" value="1"/>
</dbReference>
<dbReference type="InterPro" id="IPR052558">
    <property type="entry name" value="Siderophore_Hydrolase_D"/>
</dbReference>
<evidence type="ECO:0000256" key="1">
    <source>
        <dbReference type="ARBA" id="ARBA00005622"/>
    </source>
</evidence>
<dbReference type="EMBL" id="CP020919">
    <property type="protein sequence ID" value="AWG27307.1"/>
    <property type="molecule type" value="Genomic_DNA"/>
</dbReference>
<keyword evidence="4" id="KW-1185">Reference proteome</keyword>
<sequence>MKQNLLCVMVIALFALPLHAQKKYKKKVHKTIEKTTTQPLSIGIIDAVQSKELAETRILNIYLPDGYSNTSDMKYPVIYLLDGSVNEDFLHIAGLIQFQSMIQAMPNSIVVGIANVDRKRDFTYPTSIRADKVSMPSSGNSDKFIAFVEKELEPYIEKKYKTNGTKTLIGQSLGGLLATEILLKKPALFNNYIIISPSLWWDDESLLNQAPELLKNLPETPTTVFLAVGTEGKQMEKDAAQLSKTLKKADPKKLTVYWTPMPEENHLTILHNSVYKALPLVNPRKK</sequence>
<keyword evidence="2" id="KW-0378">Hydrolase</keyword>
<gene>
    <name evidence="3" type="ORF">FK004_09720</name>
</gene>
<dbReference type="GO" id="GO:0016788">
    <property type="term" value="F:hydrolase activity, acting on ester bonds"/>
    <property type="evidence" value="ECO:0007669"/>
    <property type="project" value="TreeGrafter"/>
</dbReference>
<dbReference type="RefSeq" id="WP_227871575.1">
    <property type="nucleotide sequence ID" value="NZ_CP020919.1"/>
</dbReference>
<dbReference type="AlphaFoldDB" id="A0A2S1LU74"/>
<evidence type="ECO:0000313" key="4">
    <source>
        <dbReference type="Proteomes" id="UP000244677"/>
    </source>
</evidence>
<dbReference type="SUPFAM" id="SSF53474">
    <property type="entry name" value="alpha/beta-Hydrolases"/>
    <property type="match status" value="1"/>
</dbReference>
<protein>
    <submittedName>
        <fullName evidence="3">Esterase</fullName>
    </submittedName>
</protein>
<accession>A0A2S1LU74</accession>
<reference evidence="3 4" key="1">
    <citation type="submission" date="2017-04" db="EMBL/GenBank/DDBJ databases">
        <title>Complete genome sequence of Flavobacterium kingsejong AJ004.</title>
        <authorList>
            <person name="Lee P.C."/>
        </authorList>
    </citation>
    <scope>NUCLEOTIDE SEQUENCE [LARGE SCALE GENOMIC DNA]</scope>
    <source>
        <strain evidence="3 4">AJ004</strain>
    </source>
</reference>
<evidence type="ECO:0000313" key="3">
    <source>
        <dbReference type="EMBL" id="AWG27307.1"/>
    </source>
</evidence>
<dbReference type="InterPro" id="IPR000801">
    <property type="entry name" value="Esterase-like"/>
</dbReference>
<dbReference type="KEGG" id="fki:FK004_09720"/>
<evidence type="ECO:0000256" key="2">
    <source>
        <dbReference type="ARBA" id="ARBA00022801"/>
    </source>
</evidence>
<proteinExistence type="inferred from homology"/>
<dbReference type="Gene3D" id="3.40.50.1820">
    <property type="entry name" value="alpha/beta hydrolase"/>
    <property type="match status" value="1"/>
</dbReference>